<dbReference type="PANTHER" id="PTHR48187:SF2">
    <property type="entry name" value="LD21810P"/>
    <property type="match status" value="1"/>
</dbReference>
<evidence type="ECO:0000259" key="4">
    <source>
        <dbReference type="Pfam" id="PF05057"/>
    </source>
</evidence>
<feature type="region of interest" description="Disordered" evidence="2">
    <location>
        <begin position="756"/>
        <end position="775"/>
    </location>
</feature>
<dbReference type="SUPFAM" id="SSF52540">
    <property type="entry name" value="P-loop containing nucleoside triphosphate hydrolases"/>
    <property type="match status" value="1"/>
</dbReference>
<reference evidence="5" key="1">
    <citation type="submission" date="2021-07" db="EMBL/GenBank/DDBJ databases">
        <authorList>
            <person name="Branca A.L. A."/>
        </authorList>
    </citation>
    <scope>NUCLEOTIDE SEQUENCE</scope>
</reference>
<dbReference type="Gene3D" id="3.40.50.300">
    <property type="entry name" value="P-loop containing nucleotide triphosphate hydrolases"/>
    <property type="match status" value="1"/>
</dbReference>
<gene>
    <name evidence="5" type="ORF">PSALAMII_LOCUS1692</name>
</gene>
<name>A0A9W4N7Q5_9EURO</name>
<dbReference type="GO" id="GO:0017000">
    <property type="term" value="P:antibiotic biosynthetic process"/>
    <property type="evidence" value="ECO:0007669"/>
    <property type="project" value="UniProtKB-ARBA"/>
</dbReference>
<feature type="region of interest" description="Disordered" evidence="2">
    <location>
        <begin position="1015"/>
        <end position="1141"/>
    </location>
</feature>
<dbReference type="SUPFAM" id="SSF53474">
    <property type="entry name" value="alpha/beta-Hydrolases"/>
    <property type="match status" value="1"/>
</dbReference>
<feature type="region of interest" description="Disordered" evidence="2">
    <location>
        <begin position="372"/>
        <end position="400"/>
    </location>
</feature>
<feature type="region of interest" description="Disordered" evidence="2">
    <location>
        <begin position="1238"/>
        <end position="1348"/>
    </location>
</feature>
<evidence type="ECO:0000256" key="2">
    <source>
        <dbReference type="SAM" id="MobiDB-lite"/>
    </source>
</evidence>
<evidence type="ECO:0000259" key="3">
    <source>
        <dbReference type="Pfam" id="PF00931"/>
    </source>
</evidence>
<evidence type="ECO:0008006" key="7">
    <source>
        <dbReference type="Google" id="ProtNLM"/>
    </source>
</evidence>
<feature type="compositionally biased region" description="Polar residues" evidence="2">
    <location>
        <begin position="914"/>
        <end position="927"/>
    </location>
</feature>
<evidence type="ECO:0000256" key="1">
    <source>
        <dbReference type="ARBA" id="ARBA00007920"/>
    </source>
</evidence>
<sequence length="1521" mass="170292">MNGPRPPIKQFGLTQIYTPRDDPTIDIVFVHGLNGHPQNSWTSKVTGCFWPVDLLPDILAAQRPRILTYGYNANVTAFTDGVSRDTVVSHAETLASSLAANRNLRNATNRPIVFICHSLGGLVVKRALIYSRSLSNEKTEHLRSVYVSTFGILFLGTPHNGSDIAKWGLLLNNICNAVLPKKFLETSPQLVKTLRANNETLQHINSLFVDIMGRFHIYFFHETRSTDVRGTREVIVDEHSAAPYMDGVERMGIEADHSHMCKFDDDNAAGYEAVAEAILRYSRQAPTVISARWIEERNVRTQEKKAKAREIYDGEWKSIYPQSHLKLTVSAGTEEPINQSMPDLNRVGRATHFLPGPEASVTLRDYEIEEPPVEGSFRRQSVPTLPRAPASEGRNSPVSELGNSGLLQLSHYSNNGNVPPFFVAPPGFHPNATFFGMQKELEILHNRLFRTSARAKRTMAILISGVPGSGKTHLARQYVFTQRDCYPGGIFWIDSKSREASYKCFWEIAQAASLIEKRESTDVDLNPAQTYVNEVRNWLQNRQDWLLVFDGITFSDENEINLFRNFLPWNRNCSIIYTSVDTTLRKKQRLYEPYCLMISRLHVEDACKLLFKDLGITRPTPEQVVKATRIVEYYECLPLAIHAIGHRLNATGKPIEKYHVKSQVTDKKLAEPFLSIMNDLFRLKQEQALRLINLLSFLGHQVPVGLLDLGRSVMTEENLEIQTSARTGDVPDLDTTLGTLIHYGLIERTSDADVLQQRSSMHSSDSDAKNIPDLSDSLTESSQEEFFSNYRHNSAVDVIKIHSVVQGFCRDELRIQDEELKGVLRKGEDGYFDMWLMTATRFLLKSYGIAVERMDTYPDCGLVRDYREYETHASRLAELYPKKALMGFHSPRLKKTREQLRQLMKKISKRIQDISPSSSQDLIQHQKSVFDRSSSSSSSYRESSAGGGLSRRSTFNFSDMGTPRAESPEQIIVRPRFKLELFPPHIYRQTGYESEEGYETDGEAKGGLQISPALSQASQTTEKPKMSPPSTNPPGLSAKWGWHKANRAQEQRRPSQGNSKKRANSPIKVSHRFRDTKADTPLAEVSSVQGLGSSSRTPFSDTRRFSTSASEAEKALAAVRRSSRSQAPEPQLPTITPPMNHEIMPGLPRLENVAARRISEVEATVKRPSSVPVSRAMDHSSGLPMKSSIESLDGRAGYAFASPLSHEWTTRELMEPISRLTYSESGIEGFNNAINDADFHTAPGSRAPSRRASIAQLEPPRSLSASVPTLIPFPPPLPYDEDISITRPRRRRSSQLASGSATPSHPSVIMPGALPLPSDTHLPVGSAPERPMPGSMTRGSSAFSHQSWATEPVRYPPRFSPLPSFTQHPDSVPGGLLNAEQQQQILAGGSWTSDLSMSSALQSEPVYPNPPQHRRLSSMDERVKFMDPDWDTEFETSQILHFGAHRVDVRDPHLRLHESTRLQASHPGPQYQLYHPNLSGPLIQHDGHIYAPAHPVEAYGARPRSGSSPTRPNYAGLGVRF</sequence>
<accession>A0A9W4N7Q5</accession>
<comment type="similarity">
    <text evidence="1">Belongs to the putative lipase ROG1 family.</text>
</comment>
<feature type="domain" description="DUF676" evidence="4">
    <location>
        <begin position="27"/>
        <end position="165"/>
    </location>
</feature>
<dbReference type="Gene3D" id="3.40.50.1820">
    <property type="entry name" value="alpha/beta hydrolase"/>
    <property type="match status" value="1"/>
</dbReference>
<proteinExistence type="inferred from homology"/>
<dbReference type="GO" id="GO:0072330">
    <property type="term" value="P:monocarboxylic acid biosynthetic process"/>
    <property type="evidence" value="ECO:0007669"/>
    <property type="project" value="UniProtKB-ARBA"/>
</dbReference>
<feature type="compositionally biased region" description="Polar residues" evidence="2">
    <location>
        <begin position="1086"/>
        <end position="1110"/>
    </location>
</feature>
<protein>
    <recommendedName>
        <fullName evidence="7">NB-ARC domain-containing protein</fullName>
    </recommendedName>
</protein>
<evidence type="ECO:0000313" key="5">
    <source>
        <dbReference type="EMBL" id="CAG8291391.1"/>
    </source>
</evidence>
<comment type="caution">
    <text evidence="5">The sequence shown here is derived from an EMBL/GenBank/DDBJ whole genome shotgun (WGS) entry which is preliminary data.</text>
</comment>
<feature type="region of interest" description="Disordered" evidence="2">
    <location>
        <begin position="1500"/>
        <end position="1521"/>
    </location>
</feature>
<evidence type="ECO:0000313" key="6">
    <source>
        <dbReference type="Proteomes" id="UP001152646"/>
    </source>
</evidence>
<dbReference type="InterPro" id="IPR027417">
    <property type="entry name" value="P-loop_NTPase"/>
</dbReference>
<feature type="compositionally biased region" description="Polar residues" evidence="2">
    <location>
        <begin position="1294"/>
        <end position="1305"/>
    </location>
</feature>
<feature type="compositionally biased region" description="Polar residues" evidence="2">
    <location>
        <begin position="1337"/>
        <end position="1348"/>
    </location>
</feature>
<dbReference type="InterPro" id="IPR002182">
    <property type="entry name" value="NB-ARC"/>
</dbReference>
<feature type="region of interest" description="Disordered" evidence="2">
    <location>
        <begin position="912"/>
        <end position="969"/>
    </location>
</feature>
<dbReference type="Pfam" id="PF05057">
    <property type="entry name" value="DUF676"/>
    <property type="match status" value="1"/>
</dbReference>
<dbReference type="InterPro" id="IPR029058">
    <property type="entry name" value="AB_hydrolase_fold"/>
</dbReference>
<dbReference type="Proteomes" id="UP001152646">
    <property type="component" value="Unassembled WGS sequence"/>
</dbReference>
<organism evidence="5 6">
    <name type="scientific">Penicillium salamii</name>
    <dbReference type="NCBI Taxonomy" id="1612424"/>
    <lineage>
        <taxon>Eukaryota</taxon>
        <taxon>Fungi</taxon>
        <taxon>Dikarya</taxon>
        <taxon>Ascomycota</taxon>
        <taxon>Pezizomycotina</taxon>
        <taxon>Eurotiomycetes</taxon>
        <taxon>Eurotiomycetidae</taxon>
        <taxon>Eurotiales</taxon>
        <taxon>Aspergillaceae</taxon>
        <taxon>Penicillium</taxon>
    </lineage>
</organism>
<dbReference type="EMBL" id="CAJVPA010000066">
    <property type="protein sequence ID" value="CAG8291391.1"/>
    <property type="molecule type" value="Genomic_DNA"/>
</dbReference>
<dbReference type="InterPro" id="IPR007751">
    <property type="entry name" value="DUF676_lipase-like"/>
</dbReference>
<feature type="compositionally biased region" description="Low complexity" evidence="2">
    <location>
        <begin position="932"/>
        <end position="944"/>
    </location>
</feature>
<dbReference type="PANTHER" id="PTHR48187">
    <property type="entry name" value="LD21810P"/>
    <property type="match status" value="1"/>
</dbReference>
<dbReference type="GO" id="GO:0043531">
    <property type="term" value="F:ADP binding"/>
    <property type="evidence" value="ECO:0007669"/>
    <property type="project" value="InterPro"/>
</dbReference>
<feature type="domain" description="NB-ARC" evidence="3">
    <location>
        <begin position="439"/>
        <end position="610"/>
    </location>
</feature>
<dbReference type="Pfam" id="PF00931">
    <property type="entry name" value="NB-ARC"/>
    <property type="match status" value="1"/>
</dbReference>
<dbReference type="OrthoDB" id="5086500at2759"/>